<gene>
    <name evidence="2" type="ORF">UY3_05965</name>
</gene>
<accession>M7BG52</accession>
<feature type="region of interest" description="Disordered" evidence="1">
    <location>
        <begin position="1"/>
        <end position="21"/>
    </location>
</feature>
<sequence length="107" mass="11796">MGPKINPSNFSKPTTTRIPHQDVPAILSHQLIQVPARANPARSGGQYVPQPAPLAAAPIGLEQRTAASGSHDRPNLRMRQRKEETQMPDSPSKAQFLTLSRKLFKEH</sequence>
<dbReference type="AlphaFoldDB" id="M7BG52"/>
<feature type="compositionally biased region" description="Polar residues" evidence="1">
    <location>
        <begin position="87"/>
        <end position="98"/>
    </location>
</feature>
<feature type="region of interest" description="Disordered" evidence="1">
    <location>
        <begin position="36"/>
        <end position="107"/>
    </location>
</feature>
<evidence type="ECO:0000313" key="2">
    <source>
        <dbReference type="EMBL" id="EMP36881.1"/>
    </source>
</evidence>
<organism evidence="2 3">
    <name type="scientific">Chelonia mydas</name>
    <name type="common">Green sea-turtle</name>
    <name type="synonym">Chelonia agassizi</name>
    <dbReference type="NCBI Taxonomy" id="8469"/>
    <lineage>
        <taxon>Eukaryota</taxon>
        <taxon>Metazoa</taxon>
        <taxon>Chordata</taxon>
        <taxon>Craniata</taxon>
        <taxon>Vertebrata</taxon>
        <taxon>Euteleostomi</taxon>
        <taxon>Archelosauria</taxon>
        <taxon>Testudinata</taxon>
        <taxon>Testudines</taxon>
        <taxon>Cryptodira</taxon>
        <taxon>Durocryptodira</taxon>
        <taxon>Americhelydia</taxon>
        <taxon>Chelonioidea</taxon>
        <taxon>Cheloniidae</taxon>
        <taxon>Chelonia</taxon>
    </lineage>
</organism>
<name>M7BG52_CHEMY</name>
<keyword evidence="3" id="KW-1185">Reference proteome</keyword>
<evidence type="ECO:0000256" key="1">
    <source>
        <dbReference type="SAM" id="MobiDB-lite"/>
    </source>
</evidence>
<dbReference type="Proteomes" id="UP000031443">
    <property type="component" value="Unassembled WGS sequence"/>
</dbReference>
<reference evidence="3" key="1">
    <citation type="journal article" date="2013" name="Nat. Genet.">
        <title>The draft genomes of soft-shell turtle and green sea turtle yield insights into the development and evolution of the turtle-specific body plan.</title>
        <authorList>
            <person name="Wang Z."/>
            <person name="Pascual-Anaya J."/>
            <person name="Zadissa A."/>
            <person name="Li W."/>
            <person name="Niimura Y."/>
            <person name="Huang Z."/>
            <person name="Li C."/>
            <person name="White S."/>
            <person name="Xiong Z."/>
            <person name="Fang D."/>
            <person name="Wang B."/>
            <person name="Ming Y."/>
            <person name="Chen Y."/>
            <person name="Zheng Y."/>
            <person name="Kuraku S."/>
            <person name="Pignatelli M."/>
            <person name="Herrero J."/>
            <person name="Beal K."/>
            <person name="Nozawa M."/>
            <person name="Li Q."/>
            <person name="Wang J."/>
            <person name="Zhang H."/>
            <person name="Yu L."/>
            <person name="Shigenobu S."/>
            <person name="Wang J."/>
            <person name="Liu J."/>
            <person name="Flicek P."/>
            <person name="Searle S."/>
            <person name="Wang J."/>
            <person name="Kuratani S."/>
            <person name="Yin Y."/>
            <person name="Aken B."/>
            <person name="Zhang G."/>
            <person name="Irie N."/>
        </authorList>
    </citation>
    <scope>NUCLEOTIDE SEQUENCE [LARGE SCALE GENOMIC DNA]</scope>
</reference>
<feature type="compositionally biased region" description="Basic and acidic residues" evidence="1">
    <location>
        <begin position="70"/>
        <end position="85"/>
    </location>
</feature>
<feature type="compositionally biased region" description="Polar residues" evidence="1">
    <location>
        <begin position="1"/>
        <end position="18"/>
    </location>
</feature>
<protein>
    <submittedName>
        <fullName evidence="2">Uncharacterized protein</fullName>
    </submittedName>
</protein>
<proteinExistence type="predicted"/>
<evidence type="ECO:0000313" key="3">
    <source>
        <dbReference type="Proteomes" id="UP000031443"/>
    </source>
</evidence>
<dbReference type="EMBL" id="KB523583">
    <property type="protein sequence ID" value="EMP36881.1"/>
    <property type="molecule type" value="Genomic_DNA"/>
</dbReference>